<feature type="compositionally biased region" description="Basic and acidic residues" evidence="4">
    <location>
        <begin position="872"/>
        <end position="887"/>
    </location>
</feature>
<feature type="compositionally biased region" description="Basic residues" evidence="4">
    <location>
        <begin position="541"/>
        <end position="555"/>
    </location>
</feature>
<feature type="region of interest" description="Disordered" evidence="4">
    <location>
        <begin position="103"/>
        <end position="127"/>
    </location>
</feature>
<dbReference type="InterPro" id="IPR001606">
    <property type="entry name" value="ARID_dom"/>
</dbReference>
<dbReference type="GO" id="GO:0000976">
    <property type="term" value="F:transcription cis-regulatory region binding"/>
    <property type="evidence" value="ECO:0007669"/>
    <property type="project" value="TreeGrafter"/>
</dbReference>
<comment type="caution">
    <text evidence="6">The sequence shown here is derived from an EMBL/GenBank/DDBJ whole genome shotgun (WGS) entry which is preliminary data.</text>
</comment>
<keyword evidence="2" id="KW-0804">Transcription</keyword>
<keyword evidence="1" id="KW-0805">Transcription regulation</keyword>
<feature type="region of interest" description="Disordered" evidence="4">
    <location>
        <begin position="944"/>
        <end position="990"/>
    </location>
</feature>
<dbReference type="SUPFAM" id="SSF54160">
    <property type="entry name" value="Chromo domain-like"/>
    <property type="match status" value="1"/>
</dbReference>
<dbReference type="SMART" id="SM00501">
    <property type="entry name" value="BRIGHT"/>
    <property type="match status" value="1"/>
</dbReference>
<dbReference type="Proteomes" id="UP000681722">
    <property type="component" value="Unassembled WGS sequence"/>
</dbReference>
<feature type="compositionally biased region" description="Polar residues" evidence="4">
    <location>
        <begin position="742"/>
        <end position="757"/>
    </location>
</feature>
<dbReference type="Proteomes" id="UP000663829">
    <property type="component" value="Unassembled WGS sequence"/>
</dbReference>
<dbReference type="EMBL" id="CAJOBC010001724">
    <property type="protein sequence ID" value="CAF3695214.1"/>
    <property type="molecule type" value="Genomic_DNA"/>
</dbReference>
<feature type="compositionally biased region" description="Low complexity" evidence="4">
    <location>
        <begin position="1662"/>
        <end position="1675"/>
    </location>
</feature>
<feature type="compositionally biased region" description="Low complexity" evidence="4">
    <location>
        <begin position="559"/>
        <end position="573"/>
    </location>
</feature>
<dbReference type="InterPro" id="IPR016197">
    <property type="entry name" value="Chromo-like_dom_sf"/>
</dbReference>
<dbReference type="InterPro" id="IPR051232">
    <property type="entry name" value="ARID/SWI1_ChromRemod"/>
</dbReference>
<evidence type="ECO:0000313" key="8">
    <source>
        <dbReference type="Proteomes" id="UP000663829"/>
    </source>
</evidence>
<dbReference type="Gene3D" id="1.10.150.60">
    <property type="entry name" value="ARID DNA-binding domain"/>
    <property type="match status" value="1"/>
</dbReference>
<protein>
    <recommendedName>
        <fullName evidence="5">ARID domain-containing protein</fullName>
    </recommendedName>
</protein>
<feature type="region of interest" description="Disordered" evidence="4">
    <location>
        <begin position="742"/>
        <end position="916"/>
    </location>
</feature>
<keyword evidence="8" id="KW-1185">Reference proteome</keyword>
<feature type="compositionally biased region" description="Basic and acidic residues" evidence="4">
    <location>
        <begin position="958"/>
        <end position="975"/>
    </location>
</feature>
<feature type="compositionally biased region" description="Basic residues" evidence="4">
    <location>
        <begin position="1760"/>
        <end position="1773"/>
    </location>
</feature>
<feature type="compositionally biased region" description="Polar residues" evidence="4">
    <location>
        <begin position="946"/>
        <end position="957"/>
    </location>
</feature>
<feature type="compositionally biased region" description="Basic and acidic residues" evidence="4">
    <location>
        <begin position="498"/>
        <end position="507"/>
    </location>
</feature>
<dbReference type="EMBL" id="CAJNOQ010001724">
    <property type="protein sequence ID" value="CAF0914773.1"/>
    <property type="molecule type" value="Genomic_DNA"/>
</dbReference>
<feature type="domain" description="ARID" evidence="5">
    <location>
        <begin position="346"/>
        <end position="438"/>
    </location>
</feature>
<feature type="compositionally biased region" description="Low complexity" evidence="4">
    <location>
        <begin position="1689"/>
        <end position="1700"/>
    </location>
</feature>
<evidence type="ECO:0000256" key="1">
    <source>
        <dbReference type="ARBA" id="ARBA00023015"/>
    </source>
</evidence>
<dbReference type="PANTHER" id="PTHR13964:SF27">
    <property type="entry name" value="HAT-TRICK, ISOFORM D"/>
    <property type="match status" value="1"/>
</dbReference>
<feature type="region of interest" description="Disordered" evidence="4">
    <location>
        <begin position="312"/>
        <end position="347"/>
    </location>
</feature>
<sequence>MSTGDDNTNMSTPQSIINGETRMNESGNNNNNTGSTELAYLPIGCSVSAKYRGAFCEAVVKNVDKQVKLKVSICDSGEQMSINEEQVIAGTLKIGNTVTIKTAGTANRRTSNDSNSSNHNHRTNTAHYGEEKQAIIKQINDNSLYTVVFDDGDEKSLRRSSLCVQGIRLYSSQQTTHHQKKALSEIPETTFTTSAPSAPLSTDSSITTSRVIQPETIVAVCRKPITTTGTQTQQICFPGLVLKRKALADYVWVKSFLNGREYVITRDEIHKYHNNNDIQNSIRAVSKQAFNACEKYLKHGIIPKIWTDKRKSSKNDEQNLMNNLSDDDENDSESEEDSQSDDDETVEQKDSFVAQLFAFMDDRGTPINNIPKVSNYDLDLHRLFKVVRIMGGYNKVTKNERWRRVHIKMGLSLTGANNGHLIESAYKKYLLSYEEILKKLGSMNGQNTYMGVRSSLGGESRRSLMRVRVQEKPAPIKKRARKSSTATNDSSSTPHRNRGSESTEKRSPSPSTNVSSKKKKQRKSPSDNDQNEDSDVDKPSKTKRTTVRRKTKAKSKLLSSSSSSTSSSGSSDSSSDRSNESQETKRRYTKKKKTINHGLIPKQEQEVLSKKVLISSTTSAKKMPTTTLKQALTKIITKPISETTKKLQMPLVKKPAVTNEPIKHKSKDNIQTKGELKTKLERKSSHDVITTSKKTSLPANTIVKSEKGNVNNQKITGKTATTSSANVSKQKIPVDQHILIKKQQQQTNSGKQLQPSKPINEHSKTTIVSTTKQQNTNNKIKFPTKLTVSKNKLMTDKSDSTDGPLSKISSASRPISVSSSDHGTIKHSSEQKKILKNTPSSTKVQQQQHQNRSNINQSLSSKKMKPSTVNKDTSKTDKTSLSKDQKSSIKATNRSNDERKHKLSNTTDSKLIPSTGVIDKKKDEQVKLTNAQERVSRINLQEKIKTNSNTTNVSKIKSANDSRKQNEHHEIWDKKSMKKSRTTSSSSPSDIEIAKINNNLPSESKIFCNKNSNNNELKQVQETEIIQISPTSPSPPPLQEQQIGPPTLSFNTNFYYDDEQPNENPHHHYTPPFSTNLSYTTGTVLLPPLTMSVAHIPTKSYPAESFIEETIPDQLTIPATTTSDQPLLTKSHIDAYNFDENDNNDDQLESKKRRYNSIENNIDSPDLLYVSSSSSCHDENIVVISSSEVSVDDQQQPPSKRARRSMSSQESGDTLSSSTSSIHKHPMNQSTKLSSSKHEYFSNYSDTPANANASGILDMTDINRPGGMSFSDIKVNDILRVCWGVNLYIARCMEKNEKTGKLSVHYNGWNSRYDEWISPHQVVELCDQSVWPIRRRRTSQVNTLNTTRQSSFVDSSSSSSTPAMVDINSSTMATLMAMDEKQMDVKNDIIKLCNIEQHEEQLGHFHSLEEVTKEKPVNSSLPVISILSIPVSSSISSTSYKPDEEEDYDEDRFSDVSSITITEANTNISEQKFIGHDLPNNELEDSNLYRMEQKQSYKDETRRRTISNDANNIQYLIEADELENDTNNEEEQQQQQQQRRLSVSKEIENDVPLVANKKTDHHEQRRQSAISATVITTPIKQEPVAKVEPDYENNLFKIITRIETFDSHEIPLHVKEETIDPLNMEICNPIEQQSMVISIQEAKQQHDEGLLLKQSPLQPIQSPVSTTPTATSSRRSSVRQKNRRSLRESVTNSSNHNNSNSKRKSKVDSVTILSNQNDNRERKRLNSTTDSYEQGTNNLSSSYSITGLFEINDARDERSKRYRSNGRRSRKVVNQHDYENDDFLSNSPANNTIRQQLEEMFKNCPSRYNFVELNNNLDGEERLQHIKDKMRECQKVFFNLRNALTKVESQRKMFVKKMVQKTTVRSTVTSSDVVSTDDQSLVSNNNMDNNGTNNGDAVMQQSISTNN</sequence>
<feature type="region of interest" description="Disordered" evidence="4">
    <location>
        <begin position="1654"/>
        <end position="1739"/>
    </location>
</feature>
<keyword evidence="3" id="KW-0539">Nucleus</keyword>
<dbReference type="PANTHER" id="PTHR13964">
    <property type="entry name" value="RBP-RELATED"/>
    <property type="match status" value="1"/>
</dbReference>
<feature type="compositionally biased region" description="Basic and acidic residues" evidence="4">
    <location>
        <begin position="574"/>
        <end position="586"/>
    </location>
</feature>
<feature type="compositionally biased region" description="Acidic residues" evidence="4">
    <location>
        <begin position="325"/>
        <end position="345"/>
    </location>
</feature>
<feature type="compositionally biased region" description="Polar residues" evidence="4">
    <location>
        <begin position="765"/>
        <end position="779"/>
    </location>
</feature>
<evidence type="ECO:0000256" key="4">
    <source>
        <dbReference type="SAM" id="MobiDB-lite"/>
    </source>
</evidence>
<gene>
    <name evidence="6" type="ORF">GPM918_LOCUS9336</name>
    <name evidence="7" type="ORF">SRO942_LOCUS9337</name>
</gene>
<feature type="compositionally biased region" description="Polar residues" evidence="4">
    <location>
        <begin position="1726"/>
        <end position="1739"/>
    </location>
</feature>
<dbReference type="PROSITE" id="PS51011">
    <property type="entry name" value="ARID"/>
    <property type="match status" value="1"/>
</dbReference>
<evidence type="ECO:0000256" key="3">
    <source>
        <dbReference type="ARBA" id="ARBA00023242"/>
    </source>
</evidence>
<evidence type="ECO:0000259" key="5">
    <source>
        <dbReference type="PROSITE" id="PS51011"/>
    </source>
</evidence>
<feature type="region of interest" description="Disordered" evidence="4">
    <location>
        <begin position="453"/>
        <end position="602"/>
    </location>
</feature>
<dbReference type="GO" id="GO:0006357">
    <property type="term" value="P:regulation of transcription by RNA polymerase II"/>
    <property type="evidence" value="ECO:0007669"/>
    <property type="project" value="TreeGrafter"/>
</dbReference>
<proteinExistence type="predicted"/>
<name>A0A814AKQ0_9BILA</name>
<feature type="compositionally biased region" description="Low complexity" evidence="4">
    <location>
        <begin position="1207"/>
        <end position="1221"/>
    </location>
</feature>
<dbReference type="OrthoDB" id="10068428at2759"/>
<feature type="compositionally biased region" description="Low complexity" evidence="4">
    <location>
        <begin position="105"/>
        <end position="118"/>
    </location>
</feature>
<dbReference type="InterPro" id="IPR036431">
    <property type="entry name" value="ARID_dom_sf"/>
</dbReference>
<feature type="region of interest" description="Disordered" evidence="4">
    <location>
        <begin position="1870"/>
        <end position="1907"/>
    </location>
</feature>
<organism evidence="6 8">
    <name type="scientific">Didymodactylos carnosus</name>
    <dbReference type="NCBI Taxonomy" id="1234261"/>
    <lineage>
        <taxon>Eukaryota</taxon>
        <taxon>Metazoa</taxon>
        <taxon>Spiralia</taxon>
        <taxon>Gnathifera</taxon>
        <taxon>Rotifera</taxon>
        <taxon>Eurotatoria</taxon>
        <taxon>Bdelloidea</taxon>
        <taxon>Philodinida</taxon>
        <taxon>Philodinidae</taxon>
        <taxon>Didymodactylos</taxon>
    </lineage>
</organism>
<feature type="compositionally biased region" description="Polar residues" evidence="4">
    <location>
        <begin position="483"/>
        <end position="494"/>
    </location>
</feature>
<feature type="compositionally biased region" description="Polar residues" evidence="4">
    <location>
        <begin position="1"/>
        <end position="18"/>
    </location>
</feature>
<feature type="region of interest" description="Disordered" evidence="4">
    <location>
        <begin position="1"/>
        <end position="31"/>
    </location>
</feature>
<dbReference type="Pfam" id="PF01388">
    <property type="entry name" value="ARID"/>
    <property type="match status" value="1"/>
</dbReference>
<dbReference type="GO" id="GO:0005634">
    <property type="term" value="C:nucleus"/>
    <property type="evidence" value="ECO:0007669"/>
    <property type="project" value="TreeGrafter"/>
</dbReference>
<feature type="compositionally biased region" description="Polar residues" evidence="4">
    <location>
        <begin position="837"/>
        <end position="871"/>
    </location>
</feature>
<feature type="compositionally biased region" description="Low complexity" evidence="4">
    <location>
        <begin position="806"/>
        <end position="820"/>
    </location>
</feature>
<feature type="region of interest" description="Disordered" evidence="4">
    <location>
        <begin position="1758"/>
        <end position="1787"/>
    </location>
</feature>
<feature type="region of interest" description="Disordered" evidence="4">
    <location>
        <begin position="1185"/>
        <end position="1236"/>
    </location>
</feature>
<feature type="compositionally biased region" description="Basic and acidic residues" evidence="4">
    <location>
        <begin position="823"/>
        <end position="833"/>
    </location>
</feature>
<feature type="region of interest" description="Disordered" evidence="4">
    <location>
        <begin position="1523"/>
        <end position="1549"/>
    </location>
</feature>
<accession>A0A814AKQ0</accession>
<reference evidence="6" key="1">
    <citation type="submission" date="2021-02" db="EMBL/GenBank/DDBJ databases">
        <authorList>
            <person name="Nowell W R."/>
        </authorList>
    </citation>
    <scope>NUCLEOTIDE SEQUENCE</scope>
</reference>
<dbReference type="SMART" id="SM01014">
    <property type="entry name" value="ARID"/>
    <property type="match status" value="1"/>
</dbReference>
<feature type="compositionally biased region" description="Low complexity" evidence="4">
    <location>
        <begin position="1870"/>
        <end position="1896"/>
    </location>
</feature>
<evidence type="ECO:0000256" key="2">
    <source>
        <dbReference type="ARBA" id="ARBA00023163"/>
    </source>
</evidence>
<dbReference type="Gene3D" id="2.30.30.140">
    <property type="match status" value="2"/>
</dbReference>
<evidence type="ECO:0000313" key="6">
    <source>
        <dbReference type="EMBL" id="CAF0914773.1"/>
    </source>
</evidence>
<evidence type="ECO:0000313" key="7">
    <source>
        <dbReference type="EMBL" id="CAF3695214.1"/>
    </source>
</evidence>
<feature type="compositionally biased region" description="Acidic residues" evidence="4">
    <location>
        <begin position="1523"/>
        <end position="1532"/>
    </location>
</feature>
<dbReference type="CDD" id="cd16100">
    <property type="entry name" value="ARID"/>
    <property type="match status" value="1"/>
</dbReference>
<dbReference type="SUPFAM" id="SSF46774">
    <property type="entry name" value="ARID-like"/>
    <property type="match status" value="1"/>
</dbReference>